<evidence type="ECO:0000256" key="3">
    <source>
        <dbReference type="ARBA" id="ARBA00022692"/>
    </source>
</evidence>
<proteinExistence type="inferred from homology"/>
<name>A0A6A6EAJ1_9PEZI</name>
<dbReference type="InterPro" id="IPR005349">
    <property type="entry name" value="TMEM14"/>
</dbReference>
<accession>A0A6A6EAJ1</accession>
<reference evidence="7" key="1">
    <citation type="journal article" date="2020" name="Stud. Mycol.">
        <title>101 Dothideomycetes genomes: a test case for predicting lifestyles and emergence of pathogens.</title>
        <authorList>
            <person name="Haridas S."/>
            <person name="Albert R."/>
            <person name="Binder M."/>
            <person name="Bloem J."/>
            <person name="Labutti K."/>
            <person name="Salamov A."/>
            <person name="Andreopoulos B."/>
            <person name="Baker S."/>
            <person name="Barry K."/>
            <person name="Bills G."/>
            <person name="Bluhm B."/>
            <person name="Cannon C."/>
            <person name="Castanera R."/>
            <person name="Culley D."/>
            <person name="Daum C."/>
            <person name="Ezra D."/>
            <person name="Gonzalez J."/>
            <person name="Henrissat B."/>
            <person name="Kuo A."/>
            <person name="Liang C."/>
            <person name="Lipzen A."/>
            <person name="Lutzoni F."/>
            <person name="Magnuson J."/>
            <person name="Mondo S."/>
            <person name="Nolan M."/>
            <person name="Ohm R."/>
            <person name="Pangilinan J."/>
            <person name="Park H.-J."/>
            <person name="Ramirez L."/>
            <person name="Alfaro M."/>
            <person name="Sun H."/>
            <person name="Tritt A."/>
            <person name="Yoshinaga Y."/>
            <person name="Zwiers L.-H."/>
            <person name="Turgeon B."/>
            <person name="Goodwin S."/>
            <person name="Spatafora J."/>
            <person name="Crous P."/>
            <person name="Grigoriev I."/>
        </authorList>
    </citation>
    <scope>NUCLEOTIDE SEQUENCE</scope>
    <source>
        <strain evidence="7">CBS 207.26</strain>
    </source>
</reference>
<keyword evidence="4 6" id="KW-1133">Transmembrane helix</keyword>
<keyword evidence="5 6" id="KW-0472">Membrane</keyword>
<dbReference type="Gene3D" id="1.10.10.1740">
    <property type="entry name" value="Transmembrane protein 14-like"/>
    <property type="match status" value="1"/>
</dbReference>
<dbReference type="InterPro" id="IPR044890">
    <property type="entry name" value="TMEM14_sf"/>
</dbReference>
<evidence type="ECO:0000256" key="5">
    <source>
        <dbReference type="ARBA" id="ARBA00023136"/>
    </source>
</evidence>
<evidence type="ECO:0000256" key="6">
    <source>
        <dbReference type="SAM" id="Phobius"/>
    </source>
</evidence>
<gene>
    <name evidence="7" type="ORF">K469DRAFT_725544</name>
</gene>
<sequence>MAPLSTIALVLGALTAGGGITGYIRTGSVPSVAAGVTVGTLYALGGFRLRNRAPYSVELGLLASIILAGSSIPRAIKTGKPLPIGLSILASYGLWAFGSAWSRGRVN</sequence>
<dbReference type="PANTHER" id="PTHR12668">
    <property type="entry name" value="TRANSMEMBRANE PROTEIN 14, 15"/>
    <property type="match status" value="1"/>
</dbReference>
<comment type="subcellular location">
    <subcellularLocation>
        <location evidence="1">Membrane</location>
    </subcellularLocation>
</comment>
<dbReference type="AlphaFoldDB" id="A0A6A6EAJ1"/>
<dbReference type="Pfam" id="PF03647">
    <property type="entry name" value="Tmemb_14"/>
    <property type="match status" value="1"/>
</dbReference>
<evidence type="ECO:0000313" key="8">
    <source>
        <dbReference type="Proteomes" id="UP000800200"/>
    </source>
</evidence>
<evidence type="ECO:0000256" key="2">
    <source>
        <dbReference type="ARBA" id="ARBA00007590"/>
    </source>
</evidence>
<comment type="similarity">
    <text evidence="2">Belongs to the TMEM14 family.</text>
</comment>
<dbReference type="EMBL" id="ML994628">
    <property type="protein sequence ID" value="KAF2186866.1"/>
    <property type="molecule type" value="Genomic_DNA"/>
</dbReference>
<keyword evidence="8" id="KW-1185">Reference proteome</keyword>
<evidence type="ECO:0000313" key="7">
    <source>
        <dbReference type="EMBL" id="KAF2186866.1"/>
    </source>
</evidence>
<keyword evidence="3 6" id="KW-0812">Transmembrane</keyword>
<protein>
    <submittedName>
        <fullName evidence="7">Uncharacterized protein</fullName>
    </submittedName>
</protein>
<organism evidence="7 8">
    <name type="scientific">Zopfia rhizophila CBS 207.26</name>
    <dbReference type="NCBI Taxonomy" id="1314779"/>
    <lineage>
        <taxon>Eukaryota</taxon>
        <taxon>Fungi</taxon>
        <taxon>Dikarya</taxon>
        <taxon>Ascomycota</taxon>
        <taxon>Pezizomycotina</taxon>
        <taxon>Dothideomycetes</taxon>
        <taxon>Dothideomycetes incertae sedis</taxon>
        <taxon>Zopfiaceae</taxon>
        <taxon>Zopfia</taxon>
    </lineage>
</organism>
<dbReference type="OrthoDB" id="5620at2759"/>
<dbReference type="PANTHER" id="PTHR12668:SF15">
    <property type="entry name" value="UPF0136 DOMAIN PROTEIN (AFU_ORTHOLOGUE AFUA_1G03720)"/>
    <property type="match status" value="1"/>
</dbReference>
<feature type="transmembrane region" description="Helical" evidence="6">
    <location>
        <begin position="28"/>
        <end position="47"/>
    </location>
</feature>
<evidence type="ECO:0000256" key="1">
    <source>
        <dbReference type="ARBA" id="ARBA00004370"/>
    </source>
</evidence>
<evidence type="ECO:0000256" key="4">
    <source>
        <dbReference type="ARBA" id="ARBA00022989"/>
    </source>
</evidence>
<dbReference type="Proteomes" id="UP000800200">
    <property type="component" value="Unassembled WGS sequence"/>
</dbReference>
<feature type="transmembrane region" description="Helical" evidence="6">
    <location>
        <begin position="82"/>
        <end position="101"/>
    </location>
</feature>
<feature type="transmembrane region" description="Helical" evidence="6">
    <location>
        <begin position="59"/>
        <end position="76"/>
    </location>
</feature>
<dbReference type="GO" id="GO:0016020">
    <property type="term" value="C:membrane"/>
    <property type="evidence" value="ECO:0007669"/>
    <property type="project" value="UniProtKB-SubCell"/>
</dbReference>